<dbReference type="Proteomes" id="UP001145799">
    <property type="component" value="Unassembled WGS sequence"/>
</dbReference>
<dbReference type="SUPFAM" id="SSF53822">
    <property type="entry name" value="Periplasmic binding protein-like I"/>
    <property type="match status" value="1"/>
</dbReference>
<dbReference type="PANTHER" id="PTHR30146:SF153">
    <property type="entry name" value="LACTOSE OPERON REPRESSOR"/>
    <property type="match status" value="1"/>
</dbReference>
<dbReference type="CDD" id="cd01392">
    <property type="entry name" value="HTH_LacI"/>
    <property type="match status" value="1"/>
</dbReference>
<evidence type="ECO:0000256" key="1">
    <source>
        <dbReference type="ARBA" id="ARBA00023015"/>
    </source>
</evidence>
<evidence type="ECO:0000256" key="2">
    <source>
        <dbReference type="ARBA" id="ARBA00023125"/>
    </source>
</evidence>
<keyword evidence="1" id="KW-0805">Transcription regulation</keyword>
<dbReference type="GO" id="GO:0003700">
    <property type="term" value="F:DNA-binding transcription factor activity"/>
    <property type="evidence" value="ECO:0007669"/>
    <property type="project" value="TreeGrafter"/>
</dbReference>
<gene>
    <name evidence="7" type="ORF">J2S69_004545</name>
    <name evidence="6" type="ORF">O2L01_13570</name>
</gene>
<dbReference type="Gene3D" id="3.40.50.2300">
    <property type="match status" value="2"/>
</dbReference>
<keyword evidence="2 6" id="KW-0238">DNA-binding</keyword>
<dbReference type="PANTHER" id="PTHR30146">
    <property type="entry name" value="LACI-RELATED TRANSCRIPTIONAL REPRESSOR"/>
    <property type="match status" value="1"/>
</dbReference>
<evidence type="ECO:0000259" key="5">
    <source>
        <dbReference type="PROSITE" id="PS50943"/>
    </source>
</evidence>
<keyword evidence="9" id="KW-1185">Reference proteome</keyword>
<evidence type="ECO:0000313" key="7">
    <source>
        <dbReference type="EMBL" id="MDR7340826.1"/>
    </source>
</evidence>
<dbReference type="PROSITE" id="PS00356">
    <property type="entry name" value="HTH_LACI_1"/>
    <property type="match status" value="1"/>
</dbReference>
<dbReference type="Pfam" id="PF13377">
    <property type="entry name" value="Peripla_BP_3"/>
    <property type="match status" value="1"/>
</dbReference>
<dbReference type="Pfam" id="PF00356">
    <property type="entry name" value="LacI"/>
    <property type="match status" value="1"/>
</dbReference>
<dbReference type="EMBL" id="JAPZVQ010000007">
    <property type="protein sequence ID" value="MDA1386017.1"/>
    <property type="molecule type" value="Genomic_DNA"/>
</dbReference>
<dbReference type="InterPro" id="IPR046335">
    <property type="entry name" value="LacI/GalR-like_sensor"/>
</dbReference>
<sequence>MATIGDVAREAGVSRSTVSSVLTGRKYVSPETQAKVDAAVAKLQFSVNAGARALATSRTMALGVVVGFHEAEFSPALAAYLIALSDAAREQGYSVVLLTEPDGVEAVRRAISGRQVDGFILLNVVDDDPRLEPINKARYPAVLLGMPQDTRGVDAVDLDFAAGAAMLVDHLADAGHREAVFVKWPEELYAAGSTYANRFASSARERAEQRGLRLVPIAVPVGPEQVRATLRAVLQDPENPRALLIHNDAAVAMLPFALHDLGLEVPADRSVVSLHAAELARLYVLSFTSVESEPAAVCQTAVEMLAKRIASPDGPVQKRLIVPPHIEPKGSVQAAA</sequence>
<name>A0A9X3PN76_9ACTN</name>
<protein>
    <submittedName>
        <fullName evidence="7">DNA-binding LacI/PurR family transcriptional regulator</fullName>
    </submittedName>
    <submittedName>
        <fullName evidence="6">LacI family DNA-binding transcriptional regulator</fullName>
    </submittedName>
</protein>
<evidence type="ECO:0000313" key="8">
    <source>
        <dbReference type="Proteomes" id="UP001145799"/>
    </source>
</evidence>
<dbReference type="SMART" id="SM00354">
    <property type="entry name" value="HTH_LACI"/>
    <property type="match status" value="1"/>
</dbReference>
<dbReference type="InterPro" id="IPR010982">
    <property type="entry name" value="Lambda_DNA-bd_dom_sf"/>
</dbReference>
<evidence type="ECO:0000313" key="6">
    <source>
        <dbReference type="EMBL" id="MDA1386017.1"/>
    </source>
</evidence>
<dbReference type="InterPro" id="IPR001387">
    <property type="entry name" value="Cro/C1-type_HTH"/>
</dbReference>
<accession>A0A9X3PN76</accession>
<dbReference type="Proteomes" id="UP001183604">
    <property type="component" value="Unassembled WGS sequence"/>
</dbReference>
<reference evidence="7 9" key="2">
    <citation type="submission" date="2023-07" db="EMBL/GenBank/DDBJ databases">
        <title>Sequencing the genomes of 1000 actinobacteria strains.</title>
        <authorList>
            <person name="Klenk H.-P."/>
        </authorList>
    </citation>
    <scope>NUCLEOTIDE SEQUENCE [LARGE SCALE GENOMIC DNA]</scope>
    <source>
        <strain evidence="7 9">DSM 44724</strain>
    </source>
</reference>
<reference evidence="6" key="1">
    <citation type="submission" date="2022-12" db="EMBL/GenBank/DDBJ databases">
        <title>Gycomyces niveus sp.nov., a novel actinomycete isolated from soil in Shouguang.</title>
        <authorList>
            <person name="Yang X."/>
        </authorList>
    </citation>
    <scope>NUCLEOTIDE SEQUENCE</scope>
    <source>
        <strain evidence="6">DSM 44724</strain>
    </source>
</reference>
<feature type="domain" description="HTH cro/C1-type" evidence="5">
    <location>
        <begin position="3"/>
        <end position="32"/>
    </location>
</feature>
<dbReference type="InterPro" id="IPR000843">
    <property type="entry name" value="HTH_LacI"/>
</dbReference>
<dbReference type="GO" id="GO:0000976">
    <property type="term" value="F:transcription cis-regulatory region binding"/>
    <property type="evidence" value="ECO:0007669"/>
    <property type="project" value="TreeGrafter"/>
</dbReference>
<evidence type="ECO:0000256" key="3">
    <source>
        <dbReference type="ARBA" id="ARBA00023163"/>
    </source>
</evidence>
<evidence type="ECO:0000259" key="4">
    <source>
        <dbReference type="PROSITE" id="PS50932"/>
    </source>
</evidence>
<dbReference type="RefSeq" id="WP_270122482.1">
    <property type="nucleotide sequence ID" value="NZ_BAAAOM010000001.1"/>
</dbReference>
<dbReference type="InterPro" id="IPR028082">
    <property type="entry name" value="Peripla_BP_I"/>
</dbReference>
<keyword evidence="3" id="KW-0804">Transcription</keyword>
<dbReference type="AlphaFoldDB" id="A0A9X3PN76"/>
<organism evidence="6 8">
    <name type="scientific">Glycomyces lechevalierae</name>
    <dbReference type="NCBI Taxonomy" id="256034"/>
    <lineage>
        <taxon>Bacteria</taxon>
        <taxon>Bacillati</taxon>
        <taxon>Actinomycetota</taxon>
        <taxon>Actinomycetes</taxon>
        <taxon>Glycomycetales</taxon>
        <taxon>Glycomycetaceae</taxon>
        <taxon>Glycomyces</taxon>
    </lineage>
</organism>
<evidence type="ECO:0000313" key="9">
    <source>
        <dbReference type="Proteomes" id="UP001183604"/>
    </source>
</evidence>
<dbReference type="SUPFAM" id="SSF47413">
    <property type="entry name" value="lambda repressor-like DNA-binding domains"/>
    <property type="match status" value="1"/>
</dbReference>
<proteinExistence type="predicted"/>
<dbReference type="CDD" id="cd06267">
    <property type="entry name" value="PBP1_LacI_sugar_binding-like"/>
    <property type="match status" value="1"/>
</dbReference>
<dbReference type="Gene3D" id="1.10.260.40">
    <property type="entry name" value="lambda repressor-like DNA-binding domains"/>
    <property type="match status" value="1"/>
</dbReference>
<comment type="caution">
    <text evidence="6">The sequence shown here is derived from an EMBL/GenBank/DDBJ whole genome shotgun (WGS) entry which is preliminary data.</text>
</comment>
<dbReference type="PROSITE" id="PS50943">
    <property type="entry name" value="HTH_CROC1"/>
    <property type="match status" value="1"/>
</dbReference>
<feature type="domain" description="HTH lacI-type" evidence="4">
    <location>
        <begin position="2"/>
        <end position="56"/>
    </location>
</feature>
<dbReference type="PROSITE" id="PS50932">
    <property type="entry name" value="HTH_LACI_2"/>
    <property type="match status" value="1"/>
</dbReference>
<dbReference type="EMBL" id="JAVDYD010000001">
    <property type="protein sequence ID" value="MDR7340826.1"/>
    <property type="molecule type" value="Genomic_DNA"/>
</dbReference>